<accession>A0ABM7W0K8</accession>
<dbReference type="CDD" id="cd06259">
    <property type="entry name" value="YdcF-like"/>
    <property type="match status" value="1"/>
</dbReference>
<protein>
    <submittedName>
        <fullName evidence="3">Multidrug MFS transporter</fullName>
    </submittedName>
</protein>
<dbReference type="PANTHER" id="PTHR30336">
    <property type="entry name" value="INNER MEMBRANE PROTEIN, PROBABLE PERMEASE"/>
    <property type="match status" value="1"/>
</dbReference>
<keyword evidence="1" id="KW-0472">Membrane</keyword>
<dbReference type="InterPro" id="IPR014729">
    <property type="entry name" value="Rossmann-like_a/b/a_fold"/>
</dbReference>
<gene>
    <name evidence="3" type="ORF">PDTA9734_45720</name>
</gene>
<dbReference type="Pfam" id="PF02698">
    <property type="entry name" value="DUF218"/>
    <property type="match status" value="1"/>
</dbReference>
<keyword evidence="1" id="KW-1133">Transmembrane helix</keyword>
<evidence type="ECO:0000313" key="4">
    <source>
        <dbReference type="Proteomes" id="UP001320460"/>
    </source>
</evidence>
<sequence length="210" mass="23748">MKIKGAGKWILLGLVTAAFVIIYNAIAIYRFSQQDQTRKADCAIVAGAGINKKSPSPVFTARLDHAIWLYQEGKVNSLILTGGLSNGATEPDAAIARNYLLNRGVPESVIFIDEQSTVTRENIHNAKIIMTRQNMQTALLVSDPLHMLRMRLIAHDNDIMSWSSPTTTSRYRSWQTQLPFLLRESFYYTGYRILRYLPHIPIQKVDRQPG</sequence>
<dbReference type="InterPro" id="IPR051599">
    <property type="entry name" value="Cell_Envelope_Assoc"/>
</dbReference>
<name>A0ABM7W0K8_9ENTR</name>
<feature type="transmembrane region" description="Helical" evidence="1">
    <location>
        <begin position="9"/>
        <end position="29"/>
    </location>
</feature>
<dbReference type="InterPro" id="IPR003848">
    <property type="entry name" value="DUF218"/>
</dbReference>
<keyword evidence="1" id="KW-0812">Transmembrane</keyword>
<dbReference type="RefSeq" id="WP_125125342.1">
    <property type="nucleotide sequence ID" value="NZ_AP025334.1"/>
</dbReference>
<evidence type="ECO:0000313" key="3">
    <source>
        <dbReference type="EMBL" id="BDD53085.1"/>
    </source>
</evidence>
<dbReference type="EMBL" id="AP025334">
    <property type="protein sequence ID" value="BDD53085.1"/>
    <property type="molecule type" value="Genomic_DNA"/>
</dbReference>
<dbReference type="PANTHER" id="PTHR30336:SF20">
    <property type="entry name" value="DUF218 DOMAIN-CONTAINING PROTEIN"/>
    <property type="match status" value="1"/>
</dbReference>
<proteinExistence type="predicted"/>
<evidence type="ECO:0000256" key="1">
    <source>
        <dbReference type="SAM" id="Phobius"/>
    </source>
</evidence>
<dbReference type="Proteomes" id="UP001320460">
    <property type="component" value="Chromosome"/>
</dbReference>
<reference evidence="3 4" key="1">
    <citation type="submission" date="2021-12" db="EMBL/GenBank/DDBJ databases">
        <title>Complete genome sequence of Phytobacter diazotrophicus TA9734.</title>
        <authorList>
            <person name="Kubota H."/>
            <person name="Nakayama Y."/>
            <person name="Ariyoshi T."/>
        </authorList>
    </citation>
    <scope>NUCLEOTIDE SEQUENCE [LARGE SCALE GENOMIC DNA]</scope>
    <source>
        <strain evidence="3 4">TA9734</strain>
    </source>
</reference>
<feature type="domain" description="DUF218" evidence="2">
    <location>
        <begin position="41"/>
        <end position="184"/>
    </location>
</feature>
<keyword evidence="4" id="KW-1185">Reference proteome</keyword>
<organism evidence="3 4">
    <name type="scientific">Phytobacter diazotrophicus</name>
    <dbReference type="NCBI Taxonomy" id="395631"/>
    <lineage>
        <taxon>Bacteria</taxon>
        <taxon>Pseudomonadati</taxon>
        <taxon>Pseudomonadota</taxon>
        <taxon>Gammaproteobacteria</taxon>
        <taxon>Enterobacterales</taxon>
        <taxon>Enterobacteriaceae</taxon>
        <taxon>Phytobacter</taxon>
    </lineage>
</organism>
<evidence type="ECO:0000259" key="2">
    <source>
        <dbReference type="Pfam" id="PF02698"/>
    </source>
</evidence>
<dbReference type="Gene3D" id="3.40.50.620">
    <property type="entry name" value="HUPs"/>
    <property type="match status" value="1"/>
</dbReference>